<comment type="similarity">
    <text evidence="2">Belongs to the importin beta family.</text>
</comment>
<dbReference type="Pfam" id="PF18773">
    <property type="entry name" value="Importin_rep"/>
    <property type="match status" value="1"/>
</dbReference>
<gene>
    <name evidence="6" type="primary">IPO13</name>
</gene>
<dbReference type="PANTHER" id="PTHR12363:SF33">
    <property type="entry name" value="IMPORTIN-13"/>
    <property type="match status" value="1"/>
</dbReference>
<keyword evidence="4" id="KW-0653">Protein transport</keyword>
<organism evidence="6">
    <name type="scientific">Hydra vulgaris</name>
    <name type="common">Hydra</name>
    <name type="synonym">Hydra attenuata</name>
    <dbReference type="NCBI Taxonomy" id="6087"/>
    <lineage>
        <taxon>Eukaryota</taxon>
        <taxon>Metazoa</taxon>
        <taxon>Cnidaria</taxon>
        <taxon>Hydrozoa</taxon>
        <taxon>Hydroidolina</taxon>
        <taxon>Anthoathecata</taxon>
        <taxon>Aplanulata</taxon>
        <taxon>Hydridae</taxon>
        <taxon>Hydra</taxon>
    </lineage>
</organism>
<dbReference type="GO" id="GO:0006606">
    <property type="term" value="P:protein import into nucleus"/>
    <property type="evidence" value="ECO:0007669"/>
    <property type="project" value="TreeGrafter"/>
</dbReference>
<dbReference type="InterPro" id="IPR011989">
    <property type="entry name" value="ARM-like"/>
</dbReference>
<dbReference type="PANTHER" id="PTHR12363">
    <property type="entry name" value="TRANSPORTIN 3 AND IMPORTIN 13"/>
    <property type="match status" value="1"/>
</dbReference>
<dbReference type="Pfam" id="PF18806">
    <property type="entry name" value="Importin_rep_3"/>
    <property type="match status" value="1"/>
</dbReference>
<dbReference type="InterPro" id="IPR040520">
    <property type="entry name" value="Importin_rep_3"/>
</dbReference>
<evidence type="ECO:0000256" key="3">
    <source>
        <dbReference type="ARBA" id="ARBA00022448"/>
    </source>
</evidence>
<dbReference type="InterPro" id="IPR040709">
    <property type="entry name" value="Importin_rep_1"/>
</dbReference>
<keyword evidence="3" id="KW-0813">Transport</keyword>
<evidence type="ECO:0000256" key="2">
    <source>
        <dbReference type="ARBA" id="ARBA00007991"/>
    </source>
</evidence>
<dbReference type="AlphaFoldDB" id="T2MIE3"/>
<dbReference type="GO" id="GO:0005737">
    <property type="term" value="C:cytoplasm"/>
    <property type="evidence" value="ECO:0007669"/>
    <property type="project" value="TreeGrafter"/>
</dbReference>
<dbReference type="GO" id="GO:0005634">
    <property type="term" value="C:nucleus"/>
    <property type="evidence" value="ECO:0007669"/>
    <property type="project" value="UniProtKB-SubCell"/>
</dbReference>
<keyword evidence="5" id="KW-0539">Nucleus</keyword>
<proteinExistence type="evidence at transcript level"/>
<dbReference type="Pfam" id="PF24140">
    <property type="entry name" value="TPR_TNPO3_IPO13_3rd"/>
    <property type="match status" value="1"/>
</dbReference>
<dbReference type="EMBL" id="HAAD01005468">
    <property type="protein sequence ID" value="CDG71700.1"/>
    <property type="molecule type" value="mRNA"/>
</dbReference>
<feature type="non-terminal residue" evidence="6">
    <location>
        <position position="1"/>
    </location>
</feature>
<evidence type="ECO:0000256" key="1">
    <source>
        <dbReference type="ARBA" id="ARBA00004123"/>
    </source>
</evidence>
<evidence type="ECO:0000256" key="5">
    <source>
        <dbReference type="ARBA" id="ARBA00023242"/>
    </source>
</evidence>
<comment type="subcellular location">
    <subcellularLocation>
        <location evidence="1">Nucleus</location>
    </subcellularLocation>
</comment>
<dbReference type="OrthoDB" id="2016913at2759"/>
<name>T2MIE3_HYDVU</name>
<dbReference type="SUPFAM" id="SSF48371">
    <property type="entry name" value="ARM repeat"/>
    <property type="match status" value="1"/>
</dbReference>
<protein>
    <submittedName>
        <fullName evidence="6">Importin-13</fullName>
    </submittedName>
</protein>
<dbReference type="InterPro" id="IPR051345">
    <property type="entry name" value="Importin_beta-like_NTR"/>
</dbReference>
<dbReference type="InterPro" id="IPR057942">
    <property type="entry name" value="TPR_TNPO3_IPO13_3rd"/>
</dbReference>
<sequence length="933" mass="106654">QSDFFNQLNLWKMDFITPAETVIQTFYASQNQEERHIAHKWLLDLQNSSDGWNVAWMLLDHLKSVEVQYYGAIILHSKLTSTSEKLDSSELNSKLLNALILYSSGTSKVVFTKLCSAYASFILRTAGHDFDLQHCLESIQKQCANKGVDSQSLVLELLTCLPIEFKQVTLTSSQKINSKHMLLQFKAVLVGMCQHVLCKNIDYNYQLNVLSCLINWIEFGVSILDASNLLPILFSKIACVPLSDKILDVLIEFVTSPASFSCENTIFSILMHINQLEDYIESAILEDNHELLKKISMLLINFGETHCSTLLKATDVLKQNNVLKLIQIILKFTSAKGIYPVDETHSELTFNFWYTLQESLLSLDVESISDYQKQFYEAFVMLVEVFLLKSQYPSDEIYQSFSADDKEQFRCYRIDIQDTMLYVYTLLQERCLALLVQKLSKLLSEASSCWQEFEAIFLILQGTSESISLDECVYIPNILLMLAHIPHHPKILDTLVLFLGSLSEWLNAHPENIKVVLPFLLKGFESTETITSCSISLKDICRECSILMDEPTKSAILQVCFNSIQVRSSKKLVSRLFEIVGYVLSGLQSTLMKEQVECFVSPLFQRLQELFKNSEVSKESGRKLVYYLNLFHALFRSIDPYEVQSVHPVSLVFGQLVQLFCWMKPWFFIEDVVKASTDCIAKSFEVVRENLLSYVPITCDILLEMFDTHPFSCILETSTIIIGMFGNDGETKEKVYTLFVMLADKVLFLIKTGESCNFPDLMQSFAVLITRVIKTVPQLLFDNDERHFKIYQSALSLLCHQETPTIKSTCNFFVSYINISSSYEKPRNLIKSAGFELLKVTLLCIGGISPRHTCDNFADVILALNKKYVTDLAIWFNELFSLPNFPTDLPSKIQKDHFQKAVLREKSNKRHIKEIVNAFSLLCRGLQITTHVP</sequence>
<accession>T2MIE3</accession>
<evidence type="ECO:0000256" key="4">
    <source>
        <dbReference type="ARBA" id="ARBA00022927"/>
    </source>
</evidence>
<dbReference type="Gene3D" id="1.25.10.10">
    <property type="entry name" value="Leucine-rich Repeat Variant"/>
    <property type="match status" value="1"/>
</dbReference>
<reference evidence="6" key="1">
    <citation type="journal article" date="2013" name="Genome Biol. Evol.">
        <title>Punctuated emergences of genetic and phenotypic innovations in eumetazoan, bilaterian, euteleostome, and hominidae ancestors.</title>
        <authorList>
            <person name="Wenger Y."/>
            <person name="Galliot B."/>
        </authorList>
    </citation>
    <scope>NUCLEOTIDE SEQUENCE</scope>
    <source>
        <tissue evidence="6">Whole animals</tissue>
    </source>
</reference>
<dbReference type="InterPro" id="IPR016024">
    <property type="entry name" value="ARM-type_fold"/>
</dbReference>
<evidence type="ECO:0000313" key="6">
    <source>
        <dbReference type="EMBL" id="CDG71700.1"/>
    </source>
</evidence>